<evidence type="ECO:0000256" key="1">
    <source>
        <dbReference type="ARBA" id="ARBA00022737"/>
    </source>
</evidence>
<dbReference type="KEGG" id="alp:LPB137_13830"/>
<gene>
    <name evidence="3" type="ORF">LPB137_13830</name>
</gene>
<dbReference type="OrthoDB" id="9781034at2"/>
<feature type="domain" description="Rhodanese" evidence="2">
    <location>
        <begin position="33"/>
        <end position="140"/>
    </location>
</feature>
<feature type="domain" description="Rhodanese" evidence="2">
    <location>
        <begin position="170"/>
        <end position="281"/>
    </location>
</feature>
<dbReference type="Gene3D" id="3.40.250.10">
    <property type="entry name" value="Rhodanese-like domain"/>
    <property type="match status" value="2"/>
</dbReference>
<dbReference type="RefSeq" id="WP_076089074.1">
    <property type="nucleotide sequence ID" value="NZ_CP019070.1"/>
</dbReference>
<dbReference type="STRING" id="1850254.LPB137_13830"/>
<sequence length="288" mass="33401">MKNNFYFIFIFLATQFTLNAQDLRISVEQLSKNITDYKIVDVRNYEDFSISHIKNSLNFPVSKSYENKRVDGKIVNPNKMQKIVRELGLNIEDNIVIYDDGVFYDASRIFWTLEVYGFKNVKLLNGGFDTWEKKKLPISSEILKVKPSKYIASINNNRLSTKFTTQIATKNPNQTVIDARDYNSYIGKKSVAKRFGHILNAIHIPAYSNLKKENKLSKLKETTTLKELYKDINKDKKIIIYCKIGRVASTNYFALRELGYNVSNYDASWREWGNDINLPITNKSKALN</sequence>
<dbReference type="InterPro" id="IPR001763">
    <property type="entry name" value="Rhodanese-like_dom"/>
</dbReference>
<dbReference type="Proteomes" id="UP000186074">
    <property type="component" value="Chromosome"/>
</dbReference>
<keyword evidence="1" id="KW-0677">Repeat</keyword>
<dbReference type="CDD" id="cd01448">
    <property type="entry name" value="TST_Repeat_1"/>
    <property type="match status" value="1"/>
</dbReference>
<dbReference type="SMART" id="SM00450">
    <property type="entry name" value="RHOD"/>
    <property type="match status" value="2"/>
</dbReference>
<organism evidence="3 4">
    <name type="scientific">Poseidonibacter parvus</name>
    <dbReference type="NCBI Taxonomy" id="1850254"/>
    <lineage>
        <taxon>Bacteria</taxon>
        <taxon>Pseudomonadati</taxon>
        <taxon>Campylobacterota</taxon>
        <taxon>Epsilonproteobacteria</taxon>
        <taxon>Campylobacterales</taxon>
        <taxon>Arcobacteraceae</taxon>
        <taxon>Poseidonibacter</taxon>
    </lineage>
</organism>
<accession>A0A1P8KQM8</accession>
<dbReference type="CDD" id="cd01449">
    <property type="entry name" value="TST_Repeat_2"/>
    <property type="match status" value="1"/>
</dbReference>
<keyword evidence="4" id="KW-1185">Reference proteome</keyword>
<dbReference type="EMBL" id="CP019070">
    <property type="protein sequence ID" value="APW66864.1"/>
    <property type="molecule type" value="Genomic_DNA"/>
</dbReference>
<dbReference type="PANTHER" id="PTHR43855:SF1">
    <property type="entry name" value="THIOSULFATE SULFURTRANSFERASE"/>
    <property type="match status" value="1"/>
</dbReference>
<evidence type="ECO:0000259" key="2">
    <source>
        <dbReference type="PROSITE" id="PS50206"/>
    </source>
</evidence>
<dbReference type="AlphaFoldDB" id="A0A1P8KQM8"/>
<dbReference type="InterPro" id="IPR036873">
    <property type="entry name" value="Rhodanese-like_dom_sf"/>
</dbReference>
<evidence type="ECO:0000313" key="4">
    <source>
        <dbReference type="Proteomes" id="UP000186074"/>
    </source>
</evidence>
<dbReference type="PANTHER" id="PTHR43855">
    <property type="entry name" value="THIOSULFATE SULFURTRANSFERASE"/>
    <property type="match status" value="1"/>
</dbReference>
<reference evidence="3 4" key="1">
    <citation type="submission" date="2017-01" db="EMBL/GenBank/DDBJ databases">
        <title>Genome sequencing of Arcobacter sp. LPB0137.</title>
        <authorList>
            <person name="Lee G.-W."/>
            <person name="Yi H."/>
        </authorList>
    </citation>
    <scope>NUCLEOTIDE SEQUENCE [LARGE SCALE GENOMIC DNA]</scope>
    <source>
        <strain evidence="3 4">LPB0137</strain>
    </source>
</reference>
<dbReference type="Pfam" id="PF00581">
    <property type="entry name" value="Rhodanese"/>
    <property type="match status" value="2"/>
</dbReference>
<dbReference type="PROSITE" id="PS50206">
    <property type="entry name" value="RHODANESE_3"/>
    <property type="match status" value="2"/>
</dbReference>
<dbReference type="InterPro" id="IPR051126">
    <property type="entry name" value="Thiosulfate_sulfurtransferase"/>
</dbReference>
<name>A0A1P8KQM8_9BACT</name>
<dbReference type="SUPFAM" id="SSF52821">
    <property type="entry name" value="Rhodanese/Cell cycle control phosphatase"/>
    <property type="match status" value="2"/>
</dbReference>
<protein>
    <recommendedName>
        <fullName evidence="2">Rhodanese domain-containing protein</fullName>
    </recommendedName>
</protein>
<proteinExistence type="predicted"/>
<evidence type="ECO:0000313" key="3">
    <source>
        <dbReference type="EMBL" id="APW66864.1"/>
    </source>
</evidence>